<protein>
    <submittedName>
        <fullName evidence="7">DNA repair protein RadC</fullName>
    </submittedName>
</protein>
<sequence>MSHDHRKEIDMFSPSELNVINHAAAIIKSKAKKDPVVFSSADNVKNYLKFSLVTNDREVFKVLLLDTQHRLLKDINLFMGTIDSAAVYPREVLKVALKENAAAIILSHNHPSGIPEPSQADIAITAKIKAALDIIDIRLLDHFVVGTEGTVSLAERGLI</sequence>
<dbReference type="Pfam" id="PF04002">
    <property type="entry name" value="RadC"/>
    <property type="match status" value="1"/>
</dbReference>
<reference evidence="7" key="1">
    <citation type="submission" date="2020-12" db="EMBL/GenBank/DDBJ databases">
        <title>Marinomonas arctica sp. nov., a psychrotolerant bacterium isolated from the Arctic.</title>
        <authorList>
            <person name="Zhang Y."/>
        </authorList>
    </citation>
    <scope>NUCLEOTIDE SEQUENCE</scope>
    <source>
        <strain evidence="7">C1424</strain>
    </source>
</reference>
<dbReference type="SUPFAM" id="SSF102712">
    <property type="entry name" value="JAB1/MPN domain"/>
    <property type="match status" value="1"/>
</dbReference>
<dbReference type="InterPro" id="IPR037518">
    <property type="entry name" value="MPN"/>
</dbReference>
<evidence type="ECO:0000256" key="5">
    <source>
        <dbReference type="ARBA" id="ARBA00023049"/>
    </source>
</evidence>
<dbReference type="NCBIfam" id="TIGR00608">
    <property type="entry name" value="radc"/>
    <property type="match status" value="1"/>
</dbReference>
<dbReference type="GO" id="GO:0008237">
    <property type="term" value="F:metallopeptidase activity"/>
    <property type="evidence" value="ECO:0007669"/>
    <property type="project" value="UniProtKB-KW"/>
</dbReference>
<dbReference type="PROSITE" id="PS01302">
    <property type="entry name" value="UPF0758"/>
    <property type="match status" value="1"/>
</dbReference>
<evidence type="ECO:0000256" key="4">
    <source>
        <dbReference type="ARBA" id="ARBA00022833"/>
    </source>
</evidence>
<keyword evidence="5" id="KW-0482">Metalloprotease</keyword>
<dbReference type="GO" id="GO:0006508">
    <property type="term" value="P:proteolysis"/>
    <property type="evidence" value="ECO:0007669"/>
    <property type="project" value="UniProtKB-KW"/>
</dbReference>
<keyword evidence="2" id="KW-0479">Metal-binding</keyword>
<gene>
    <name evidence="7" type="primary">radC</name>
    <name evidence="7" type="ORF">I8J31_19590</name>
</gene>
<comment type="caution">
    <text evidence="7">The sequence shown here is derived from an EMBL/GenBank/DDBJ whole genome shotgun (WGS) entry which is preliminary data.</text>
</comment>
<evidence type="ECO:0000313" key="7">
    <source>
        <dbReference type="EMBL" id="MBJ7539880.1"/>
    </source>
</evidence>
<proteinExistence type="predicted"/>
<evidence type="ECO:0000259" key="6">
    <source>
        <dbReference type="PROSITE" id="PS50249"/>
    </source>
</evidence>
<organism evidence="7 8">
    <name type="scientific">Marinomonas transparens</name>
    <dbReference type="NCBI Taxonomy" id="2795388"/>
    <lineage>
        <taxon>Bacteria</taxon>
        <taxon>Pseudomonadati</taxon>
        <taxon>Pseudomonadota</taxon>
        <taxon>Gammaproteobacteria</taxon>
        <taxon>Oceanospirillales</taxon>
        <taxon>Oceanospirillaceae</taxon>
        <taxon>Marinomonas</taxon>
    </lineage>
</organism>
<dbReference type="AlphaFoldDB" id="A0A934JP66"/>
<dbReference type="Gene3D" id="3.40.140.10">
    <property type="entry name" value="Cytidine Deaminase, domain 2"/>
    <property type="match status" value="1"/>
</dbReference>
<dbReference type="InterPro" id="IPR025657">
    <property type="entry name" value="RadC_JAB"/>
</dbReference>
<dbReference type="Proteomes" id="UP000628710">
    <property type="component" value="Unassembled WGS sequence"/>
</dbReference>
<dbReference type="GO" id="GO:0046872">
    <property type="term" value="F:metal ion binding"/>
    <property type="evidence" value="ECO:0007669"/>
    <property type="project" value="UniProtKB-KW"/>
</dbReference>
<evidence type="ECO:0000256" key="3">
    <source>
        <dbReference type="ARBA" id="ARBA00022801"/>
    </source>
</evidence>
<accession>A0A934JP66</accession>
<dbReference type="EMBL" id="JAEMNX010000034">
    <property type="protein sequence ID" value="MBJ7539880.1"/>
    <property type="molecule type" value="Genomic_DNA"/>
</dbReference>
<dbReference type="CDD" id="cd08071">
    <property type="entry name" value="MPN_DUF2466"/>
    <property type="match status" value="1"/>
</dbReference>
<feature type="domain" description="MPN" evidence="6">
    <location>
        <begin position="37"/>
        <end position="159"/>
    </location>
</feature>
<keyword evidence="1" id="KW-0645">Protease</keyword>
<evidence type="ECO:0000313" key="8">
    <source>
        <dbReference type="Proteomes" id="UP000628710"/>
    </source>
</evidence>
<evidence type="ECO:0000256" key="1">
    <source>
        <dbReference type="ARBA" id="ARBA00022670"/>
    </source>
</evidence>
<keyword evidence="3" id="KW-0378">Hydrolase</keyword>
<keyword evidence="4" id="KW-0862">Zinc</keyword>
<dbReference type="InterPro" id="IPR001405">
    <property type="entry name" value="UPF0758"/>
</dbReference>
<dbReference type="PANTHER" id="PTHR30471:SF3">
    <property type="entry name" value="UPF0758 PROTEIN YEES-RELATED"/>
    <property type="match status" value="1"/>
</dbReference>
<dbReference type="PANTHER" id="PTHR30471">
    <property type="entry name" value="DNA REPAIR PROTEIN RADC"/>
    <property type="match status" value="1"/>
</dbReference>
<dbReference type="PROSITE" id="PS50249">
    <property type="entry name" value="MPN"/>
    <property type="match status" value="1"/>
</dbReference>
<evidence type="ECO:0000256" key="2">
    <source>
        <dbReference type="ARBA" id="ARBA00022723"/>
    </source>
</evidence>
<keyword evidence="8" id="KW-1185">Reference proteome</keyword>
<name>A0A934JP66_9GAMM</name>
<dbReference type="InterPro" id="IPR020891">
    <property type="entry name" value="UPF0758_CS"/>
</dbReference>